<proteinExistence type="predicted"/>
<evidence type="ECO:0000256" key="6">
    <source>
        <dbReference type="ARBA" id="ARBA00022741"/>
    </source>
</evidence>
<dbReference type="AlphaFoldDB" id="A0A4Z1C3R7"/>
<evidence type="ECO:0000256" key="7">
    <source>
        <dbReference type="ARBA" id="ARBA00022840"/>
    </source>
</evidence>
<name>A0A4Z1C3R7_9RHOB</name>
<dbReference type="SMART" id="SM00382">
    <property type="entry name" value="AAA"/>
    <property type="match status" value="2"/>
</dbReference>
<keyword evidence="9" id="KW-0472">Membrane</keyword>
<reference evidence="11 12" key="1">
    <citation type="submission" date="2019-03" db="EMBL/GenBank/DDBJ databases">
        <authorList>
            <person name="Li J."/>
        </authorList>
    </citation>
    <scope>NUCLEOTIDE SEQUENCE [LARGE SCALE GENOMIC DNA]</scope>
    <source>
        <strain evidence="11 12">3058</strain>
    </source>
</reference>
<protein>
    <submittedName>
        <fullName evidence="11">Sugar ABC transporter ATP-binding protein</fullName>
    </submittedName>
</protein>
<dbReference type="InterPro" id="IPR003439">
    <property type="entry name" value="ABC_transporter-like_ATP-bd"/>
</dbReference>
<sequence length="513" mass="54629">MTLPTTAATPAPVLALDAVTKAFGPIEILHGVDFALHPGEVHALIGENGAGKSTTMKILAGYLDATGGRVLLEGAPVTFAGSDEAEDRGIIMIHQEFNLAEHLSVDQNVFLGRELTRGFLLDHRAMRARTADLLAQLHCRVDPATPVNRLSVPDKQMVEIAKALSRDARVLIMDEPTAVLTERETEVLFAQIERLRAEGVAILYTSHKLGEVKRIADRVTVLRDGTMVRSDLTADVTEDDMAAAMVGRELSDLYPPKVPARVGGGAAPILEARGITVPGIVHDASLVLHRGEVLGIGGLVGSGRTELAEAIAGLRPRTGSVRLDGVDLPAGQVAQAMRAGLAYLTEDRKGAGLLLDKSLRENLTLPLLETFGRPLIDRRREEAALDRAIAEFAIRAPARDMAVGDLSGGNQQKLLLAKVLLSDPQVVIIDEPTRGIDIGTKQQIYTLIARLAAEGRSIIVISSEMPELIGLASRVIVMHAGRIAGELSGTAVTEGGIVRLAMGMNDMDKDTAA</sequence>
<keyword evidence="7 11" id="KW-0067">ATP-binding</keyword>
<evidence type="ECO:0000256" key="3">
    <source>
        <dbReference type="ARBA" id="ARBA00022475"/>
    </source>
</evidence>
<keyword evidence="5" id="KW-0677">Repeat</keyword>
<feature type="domain" description="ABC transporter" evidence="10">
    <location>
        <begin position="14"/>
        <end position="249"/>
    </location>
</feature>
<dbReference type="EMBL" id="SRPG01000079">
    <property type="protein sequence ID" value="TGN61562.1"/>
    <property type="molecule type" value="Genomic_DNA"/>
</dbReference>
<keyword evidence="8" id="KW-1278">Translocase</keyword>
<dbReference type="PROSITE" id="PS00211">
    <property type="entry name" value="ABC_TRANSPORTER_1"/>
    <property type="match status" value="1"/>
</dbReference>
<evidence type="ECO:0000256" key="8">
    <source>
        <dbReference type="ARBA" id="ARBA00022967"/>
    </source>
</evidence>
<evidence type="ECO:0000313" key="12">
    <source>
        <dbReference type="Proteomes" id="UP000297972"/>
    </source>
</evidence>
<comment type="subcellular location">
    <subcellularLocation>
        <location evidence="1">Cell membrane</location>
        <topology evidence="1">Peripheral membrane protein</topology>
    </subcellularLocation>
</comment>
<evidence type="ECO:0000256" key="5">
    <source>
        <dbReference type="ARBA" id="ARBA00022737"/>
    </source>
</evidence>
<dbReference type="SUPFAM" id="SSF52540">
    <property type="entry name" value="P-loop containing nucleoside triphosphate hydrolases"/>
    <property type="match status" value="2"/>
</dbReference>
<accession>A0A4Z1C3R7</accession>
<keyword evidence="4" id="KW-0762">Sugar transport</keyword>
<evidence type="ECO:0000256" key="4">
    <source>
        <dbReference type="ARBA" id="ARBA00022597"/>
    </source>
</evidence>
<dbReference type="CDD" id="cd03216">
    <property type="entry name" value="ABC_Carb_Monos_I"/>
    <property type="match status" value="1"/>
</dbReference>
<dbReference type="PANTHER" id="PTHR43790">
    <property type="entry name" value="CARBOHYDRATE TRANSPORT ATP-BINDING PROTEIN MG119-RELATED"/>
    <property type="match status" value="1"/>
</dbReference>
<dbReference type="OrthoDB" id="9805029at2"/>
<keyword evidence="2" id="KW-0813">Transport</keyword>
<evidence type="ECO:0000256" key="9">
    <source>
        <dbReference type="ARBA" id="ARBA00023136"/>
    </source>
</evidence>
<keyword evidence="3" id="KW-1003">Cell membrane</keyword>
<evidence type="ECO:0000256" key="2">
    <source>
        <dbReference type="ARBA" id="ARBA00022448"/>
    </source>
</evidence>
<keyword evidence="6" id="KW-0547">Nucleotide-binding</keyword>
<evidence type="ECO:0000256" key="1">
    <source>
        <dbReference type="ARBA" id="ARBA00004202"/>
    </source>
</evidence>
<dbReference type="InterPro" id="IPR027417">
    <property type="entry name" value="P-loop_NTPase"/>
</dbReference>
<evidence type="ECO:0000313" key="11">
    <source>
        <dbReference type="EMBL" id="TGN61562.1"/>
    </source>
</evidence>
<evidence type="ECO:0000259" key="10">
    <source>
        <dbReference type="PROSITE" id="PS50893"/>
    </source>
</evidence>
<feature type="domain" description="ABC transporter" evidence="10">
    <location>
        <begin position="248"/>
        <end position="505"/>
    </location>
</feature>
<dbReference type="CDD" id="cd03215">
    <property type="entry name" value="ABC_Carb_Monos_II"/>
    <property type="match status" value="1"/>
</dbReference>
<dbReference type="Pfam" id="PF00005">
    <property type="entry name" value="ABC_tran"/>
    <property type="match status" value="2"/>
</dbReference>
<organism evidence="11 12">
    <name type="scientific">Paracoccus liaowanqingii</name>
    <dbReference type="NCBI Taxonomy" id="2560053"/>
    <lineage>
        <taxon>Bacteria</taxon>
        <taxon>Pseudomonadati</taxon>
        <taxon>Pseudomonadota</taxon>
        <taxon>Alphaproteobacteria</taxon>
        <taxon>Rhodobacterales</taxon>
        <taxon>Paracoccaceae</taxon>
        <taxon>Paracoccus</taxon>
    </lineage>
</organism>
<dbReference type="Proteomes" id="UP000297972">
    <property type="component" value="Unassembled WGS sequence"/>
</dbReference>
<dbReference type="Gene3D" id="3.40.50.300">
    <property type="entry name" value="P-loop containing nucleotide triphosphate hydrolases"/>
    <property type="match status" value="2"/>
</dbReference>
<keyword evidence="12" id="KW-1185">Reference proteome</keyword>
<comment type="caution">
    <text evidence="11">The sequence shown here is derived from an EMBL/GenBank/DDBJ whole genome shotgun (WGS) entry which is preliminary data.</text>
</comment>
<dbReference type="RefSeq" id="WP_135817486.1">
    <property type="nucleotide sequence ID" value="NZ_SRPG01000079.1"/>
</dbReference>
<dbReference type="InterPro" id="IPR050107">
    <property type="entry name" value="ABC_carbohydrate_import_ATPase"/>
</dbReference>
<dbReference type="GO" id="GO:0005886">
    <property type="term" value="C:plasma membrane"/>
    <property type="evidence" value="ECO:0007669"/>
    <property type="project" value="UniProtKB-SubCell"/>
</dbReference>
<dbReference type="InterPro" id="IPR017871">
    <property type="entry name" value="ABC_transporter-like_CS"/>
</dbReference>
<dbReference type="PANTHER" id="PTHR43790:SF3">
    <property type="entry name" value="D-ALLOSE IMPORT ATP-BINDING PROTEIN ALSA-RELATED"/>
    <property type="match status" value="1"/>
</dbReference>
<dbReference type="InterPro" id="IPR003593">
    <property type="entry name" value="AAA+_ATPase"/>
</dbReference>
<dbReference type="GO" id="GO:0005524">
    <property type="term" value="F:ATP binding"/>
    <property type="evidence" value="ECO:0007669"/>
    <property type="project" value="UniProtKB-KW"/>
</dbReference>
<dbReference type="FunFam" id="3.40.50.300:FF:000127">
    <property type="entry name" value="Ribose import ATP-binding protein RbsA"/>
    <property type="match status" value="1"/>
</dbReference>
<dbReference type="GO" id="GO:0016887">
    <property type="term" value="F:ATP hydrolysis activity"/>
    <property type="evidence" value="ECO:0007669"/>
    <property type="project" value="InterPro"/>
</dbReference>
<gene>
    <name evidence="11" type="ORF">E4L95_09905</name>
</gene>
<dbReference type="PROSITE" id="PS50893">
    <property type="entry name" value="ABC_TRANSPORTER_2"/>
    <property type="match status" value="2"/>
</dbReference>